<evidence type="ECO:0000313" key="2">
    <source>
        <dbReference type="EMBL" id="PNV72278.1"/>
    </source>
</evidence>
<keyword evidence="1" id="KW-1133">Transmembrane helix</keyword>
<keyword evidence="3" id="KW-1185">Reference proteome</keyword>
<name>A0ABX4YDG4_9LEPT</name>
<evidence type="ECO:0000313" key="3">
    <source>
        <dbReference type="Proteomes" id="UP000094669"/>
    </source>
</evidence>
<dbReference type="EMBL" id="MCRM02000033">
    <property type="protein sequence ID" value="PNV72278.1"/>
    <property type="molecule type" value="Genomic_DNA"/>
</dbReference>
<keyword evidence="1" id="KW-0472">Membrane</keyword>
<keyword evidence="1" id="KW-0812">Transmembrane</keyword>
<evidence type="ECO:0008006" key="4">
    <source>
        <dbReference type="Google" id="ProtNLM"/>
    </source>
</evidence>
<gene>
    <name evidence="2" type="ORF">BES34_019690</name>
</gene>
<protein>
    <recommendedName>
        <fullName evidence="4">Sigma factor regulatory protein, FecR/PupR family</fullName>
    </recommendedName>
</protein>
<reference evidence="2" key="1">
    <citation type="submission" date="2018-01" db="EMBL/GenBank/DDBJ databases">
        <title>Genomic characterization of Leptospira inadai serogroup Lyme isolated from captured rat in Brazil and comparative analysis with human reference strain.</title>
        <authorList>
            <person name="Moreno L.Z."/>
            <person name="Loureiro A.P."/>
            <person name="Miraglia F."/>
            <person name="Kremer F.S."/>
            <person name="Eslabao M.R."/>
            <person name="Dellagostin O.A."/>
            <person name="Lilenbaum W."/>
            <person name="Moreno A.M."/>
        </authorList>
    </citation>
    <scope>NUCLEOTIDE SEQUENCE [LARGE SCALE GENOMIC DNA]</scope>
    <source>
        <strain evidence="2">M34/99</strain>
    </source>
</reference>
<feature type="transmembrane region" description="Helical" evidence="1">
    <location>
        <begin position="79"/>
        <end position="99"/>
    </location>
</feature>
<dbReference type="Proteomes" id="UP000094669">
    <property type="component" value="Unassembled WGS sequence"/>
</dbReference>
<sequence>MNFRDRIKALESDPVPFEELVASFLLDENSKDGNELHDLLKASPVLRKKFEEINKIHIGLGEVFGVTKEPPTKSQVLRIMIPAGAIAAAILMGLFVYLTRMLPMRKMERIDILTFGTCIVNQGENLRSKKLSVCDYFFHTSSKGKSLRLRLLPNSEARVSLVDGTWTVRYEKGSLLIESYTNETFLGGFAKDLEVNLGFKKAILLGTKIRISPGPENNTRLEVLEGEVRLVNSESGTSSVAEPLLKNETVTFITEGEESSIRPLSLEEKTILASLFSGMESNEEGKSSAADPGKILFPEAVPVPGNRILLKDGRVKKGTGLLQNKDIYILIMENRIEEIKASRIRRIEFE</sequence>
<accession>A0ABX4YDG4</accession>
<evidence type="ECO:0000256" key="1">
    <source>
        <dbReference type="SAM" id="Phobius"/>
    </source>
</evidence>
<proteinExistence type="predicted"/>
<organism evidence="2 3">
    <name type="scientific">Leptospira inadai serovar Lyme</name>
    <dbReference type="NCBI Taxonomy" id="293084"/>
    <lineage>
        <taxon>Bacteria</taxon>
        <taxon>Pseudomonadati</taxon>
        <taxon>Spirochaetota</taxon>
        <taxon>Spirochaetia</taxon>
        <taxon>Leptospirales</taxon>
        <taxon>Leptospiraceae</taxon>
        <taxon>Leptospira</taxon>
    </lineage>
</organism>
<comment type="caution">
    <text evidence="2">The sequence shown here is derived from an EMBL/GenBank/DDBJ whole genome shotgun (WGS) entry which is preliminary data.</text>
</comment>
<dbReference type="RefSeq" id="WP_010410220.1">
    <property type="nucleotide sequence ID" value="NZ_MCRM02000033.1"/>
</dbReference>